<feature type="region of interest" description="Disordered" evidence="1">
    <location>
        <begin position="159"/>
        <end position="184"/>
    </location>
</feature>
<dbReference type="EMBL" id="DSOK01000011">
    <property type="protein sequence ID" value="HEN13915.1"/>
    <property type="molecule type" value="Genomic_DNA"/>
</dbReference>
<evidence type="ECO:0000256" key="1">
    <source>
        <dbReference type="SAM" id="MobiDB-lite"/>
    </source>
</evidence>
<organism evidence="2">
    <name type="scientific">Schlesneria paludicola</name>
    <dbReference type="NCBI Taxonomy" id="360056"/>
    <lineage>
        <taxon>Bacteria</taxon>
        <taxon>Pseudomonadati</taxon>
        <taxon>Planctomycetota</taxon>
        <taxon>Planctomycetia</taxon>
        <taxon>Planctomycetales</taxon>
        <taxon>Planctomycetaceae</taxon>
        <taxon>Schlesneria</taxon>
    </lineage>
</organism>
<dbReference type="AlphaFoldDB" id="A0A7C2P3I7"/>
<dbReference type="PROSITE" id="PS51257">
    <property type="entry name" value="PROKAR_LIPOPROTEIN"/>
    <property type="match status" value="1"/>
</dbReference>
<comment type="caution">
    <text evidence="2">The sequence shown here is derived from an EMBL/GenBank/DDBJ whole genome shotgun (WGS) entry which is preliminary data.</text>
</comment>
<gene>
    <name evidence="2" type="ORF">ENQ76_00400</name>
</gene>
<evidence type="ECO:0000313" key="2">
    <source>
        <dbReference type="EMBL" id="HEN13915.1"/>
    </source>
</evidence>
<protein>
    <submittedName>
        <fullName evidence="2">Uncharacterized protein</fullName>
    </submittedName>
</protein>
<sequence length="226" mass="24115">MRRGIIIGGLAVAVLTGCQSSYWSGSKQCADCTPPKSYCPIYKPLCDNLVTKQTAVFCADKALKDLQKECGKQSSDFKYGFRDAYVDLAMGRPALVPPVPPRRYWNAYYRSCAGEPQVADWFEGYRTGLTYGAQSGVSQFDRVATTWSAGAPDSALCGPPELVSPGPAPASPTPAPIPPASSAMGPYGPLLHPAGYQTPAYAAPANPPPLNPPPVQRIGRMQLDVF</sequence>
<proteinExistence type="predicted"/>
<reference evidence="2" key="1">
    <citation type="journal article" date="2020" name="mSystems">
        <title>Genome- and Community-Level Interaction Insights into Carbon Utilization and Element Cycling Functions of Hydrothermarchaeota in Hydrothermal Sediment.</title>
        <authorList>
            <person name="Zhou Z."/>
            <person name="Liu Y."/>
            <person name="Xu W."/>
            <person name="Pan J."/>
            <person name="Luo Z.H."/>
            <person name="Li M."/>
        </authorList>
    </citation>
    <scope>NUCLEOTIDE SEQUENCE [LARGE SCALE GENOMIC DNA]</scope>
    <source>
        <strain evidence="2">SpSt-339</strain>
    </source>
</reference>
<name>A0A7C2P3I7_9PLAN</name>
<feature type="compositionally biased region" description="Pro residues" evidence="1">
    <location>
        <begin position="166"/>
        <end position="179"/>
    </location>
</feature>
<accession>A0A7C2P3I7</accession>